<keyword evidence="1" id="KW-0812">Transmembrane</keyword>
<keyword evidence="1" id="KW-0472">Membrane</keyword>
<keyword evidence="1" id="KW-1133">Transmembrane helix</keyword>
<dbReference type="EMBL" id="JAFNEN010000676">
    <property type="protein sequence ID" value="KAG8178663.1"/>
    <property type="molecule type" value="Genomic_DNA"/>
</dbReference>
<feature type="transmembrane region" description="Helical" evidence="1">
    <location>
        <begin position="40"/>
        <end position="63"/>
    </location>
</feature>
<gene>
    <name evidence="2" type="ORF">JTE90_025586</name>
</gene>
<dbReference type="AlphaFoldDB" id="A0AAV6U3X8"/>
<dbReference type="Proteomes" id="UP000827092">
    <property type="component" value="Unassembled WGS sequence"/>
</dbReference>
<protein>
    <submittedName>
        <fullName evidence="2">Uncharacterized protein</fullName>
    </submittedName>
</protein>
<proteinExistence type="predicted"/>
<keyword evidence="3" id="KW-1185">Reference proteome</keyword>
<name>A0AAV6U3X8_9ARAC</name>
<feature type="transmembrane region" description="Helical" evidence="1">
    <location>
        <begin position="141"/>
        <end position="164"/>
    </location>
</feature>
<comment type="caution">
    <text evidence="2">The sequence shown here is derived from an EMBL/GenBank/DDBJ whole genome shotgun (WGS) entry which is preliminary data.</text>
</comment>
<evidence type="ECO:0000313" key="2">
    <source>
        <dbReference type="EMBL" id="KAG8178663.1"/>
    </source>
</evidence>
<evidence type="ECO:0000256" key="1">
    <source>
        <dbReference type="SAM" id="Phobius"/>
    </source>
</evidence>
<evidence type="ECO:0000313" key="3">
    <source>
        <dbReference type="Proteomes" id="UP000827092"/>
    </source>
</evidence>
<feature type="transmembrane region" description="Helical" evidence="1">
    <location>
        <begin position="70"/>
        <end position="91"/>
    </location>
</feature>
<sequence>MNTLSSSKFTTTIQKEFLRDFIKTESCIISFQNIFSVPSLLMFAAHFSWCSGVLVLVVTGTFLNMPGIRIIYHTTSILNSLSFLMACMWFAGGVPLAMDNFKAALSRKTQQSLLLESSEQESVLGRGLYERPSLVLSGCGILYFTRNSMLVVLGTLLTYTILLLNNQ</sequence>
<reference evidence="2 3" key="1">
    <citation type="journal article" date="2022" name="Nat. Ecol. Evol.">
        <title>A masculinizing supergene underlies an exaggerated male reproductive morph in a spider.</title>
        <authorList>
            <person name="Hendrickx F."/>
            <person name="De Corte Z."/>
            <person name="Sonet G."/>
            <person name="Van Belleghem S.M."/>
            <person name="Kostlbacher S."/>
            <person name="Vangestel C."/>
        </authorList>
    </citation>
    <scope>NUCLEOTIDE SEQUENCE [LARGE SCALE GENOMIC DNA]</scope>
    <source>
        <strain evidence="2">W744_W776</strain>
    </source>
</reference>
<organism evidence="2 3">
    <name type="scientific">Oedothorax gibbosus</name>
    <dbReference type="NCBI Taxonomy" id="931172"/>
    <lineage>
        <taxon>Eukaryota</taxon>
        <taxon>Metazoa</taxon>
        <taxon>Ecdysozoa</taxon>
        <taxon>Arthropoda</taxon>
        <taxon>Chelicerata</taxon>
        <taxon>Arachnida</taxon>
        <taxon>Araneae</taxon>
        <taxon>Araneomorphae</taxon>
        <taxon>Entelegynae</taxon>
        <taxon>Araneoidea</taxon>
        <taxon>Linyphiidae</taxon>
        <taxon>Erigoninae</taxon>
        <taxon>Oedothorax</taxon>
    </lineage>
</organism>
<accession>A0AAV6U3X8</accession>